<evidence type="ECO:0000256" key="2">
    <source>
        <dbReference type="SAM" id="MobiDB-lite"/>
    </source>
</evidence>
<accession>R9P0P9</accession>
<dbReference type="GeneID" id="24107654"/>
<dbReference type="AlphaFoldDB" id="R9P0P9"/>
<evidence type="ECO:0000313" key="4">
    <source>
        <dbReference type="Proteomes" id="UP000014071"/>
    </source>
</evidence>
<dbReference type="eggNOG" id="ENOG502RCHY">
    <property type="taxonomic scope" value="Eukaryota"/>
</dbReference>
<protein>
    <submittedName>
        <fullName evidence="3">Serine/threonine protein kinase</fullName>
    </submittedName>
</protein>
<dbReference type="Proteomes" id="UP000014071">
    <property type="component" value="Unassembled WGS sequence"/>
</dbReference>
<proteinExistence type="predicted"/>
<dbReference type="HOGENOM" id="CLU_439537_0_0_1"/>
<evidence type="ECO:0000313" key="3">
    <source>
        <dbReference type="EMBL" id="GAC94788.1"/>
    </source>
</evidence>
<keyword evidence="1" id="KW-0175">Coiled coil</keyword>
<evidence type="ECO:0000256" key="1">
    <source>
        <dbReference type="SAM" id="Coils"/>
    </source>
</evidence>
<keyword evidence="3" id="KW-0808">Transferase</keyword>
<dbReference type="EMBL" id="DF238786">
    <property type="protein sequence ID" value="GAC94788.1"/>
    <property type="molecule type" value="Genomic_DNA"/>
</dbReference>
<name>R9P0P9_PSEHS</name>
<dbReference type="RefSeq" id="XP_012188375.1">
    <property type="nucleotide sequence ID" value="XM_012332985.1"/>
</dbReference>
<sequence>MDNALQSLTNTLDAINSRQAAARKRARKGADATPFTSAVLNRERLEIYTYIRDADHRTEASLFWYPPLPQSASTSRAGPSGTRSAHVPNARVNGADDANEADLLLAPRLPEPRQVQPPTPLRNQTISNKQSFQSQNEQSVDPRVLLLAAQRLNDTCGKGSRTRKHIRGLIKTHAMLNEDIKNYEKQIRQSEADLRATADGKLLPSSQLPSADTDLARALASQSANDELNAHLSSVQERIQKEELEILALEEMIEELRQARSEWQKQELDRQQRAQADAEASRRQPREHTPQRAFPRASLARAQHSDDTTQQSPHQAASIADDDVQQNSLDNTIDITQRTQDDEDHEQDQIQQLNFDSQTRDAVDEHDQSAISVAQPLDDVSVSQSFDDPADLTIQRSREPETHEISHADVADTSAAIDPVPAQEPVVPAASPPHKQPSHLLATAEHSSDELERVTNKVWEVFGEALRSVVPERESADYFDTLDALKSLMSGGNAPNAGDYSVGSVQTSSTLSSAASEASAAVAAQLTPEVLMTAFVIFQMLVSPEPHRMNIDELKLRGHEWWSTAGMQVWLHAQSHDGNDVASRAEAFEDGQNLARKATYGMISKQLFAIKRQKGVGLVGFA</sequence>
<organism evidence="3 4">
    <name type="scientific">Pseudozyma hubeiensis (strain SY62)</name>
    <name type="common">Yeast</name>
    <dbReference type="NCBI Taxonomy" id="1305764"/>
    <lineage>
        <taxon>Eukaryota</taxon>
        <taxon>Fungi</taxon>
        <taxon>Dikarya</taxon>
        <taxon>Basidiomycota</taxon>
        <taxon>Ustilaginomycotina</taxon>
        <taxon>Ustilaginomycetes</taxon>
        <taxon>Ustilaginales</taxon>
        <taxon>Ustilaginaceae</taxon>
        <taxon>Pseudozyma</taxon>
    </lineage>
</organism>
<feature type="compositionally biased region" description="Basic and acidic residues" evidence="2">
    <location>
        <begin position="279"/>
        <end position="290"/>
    </location>
</feature>
<feature type="region of interest" description="Disordered" evidence="2">
    <location>
        <begin position="71"/>
        <end position="95"/>
    </location>
</feature>
<feature type="region of interest" description="Disordered" evidence="2">
    <location>
        <begin position="267"/>
        <end position="326"/>
    </location>
</feature>
<feature type="compositionally biased region" description="Polar residues" evidence="2">
    <location>
        <begin position="121"/>
        <end position="139"/>
    </location>
</feature>
<reference evidence="4" key="1">
    <citation type="journal article" date="2013" name="Genome Announc.">
        <title>Draft genome sequence of the basidiomycetous yeast-like fungus Pseudozyma hubeiensis SY62, which produces an abundant amount of the biosurfactant mannosylerythritol lipids.</title>
        <authorList>
            <person name="Konishi M."/>
            <person name="Hatada Y."/>
            <person name="Horiuchi J."/>
        </authorList>
    </citation>
    <scope>NUCLEOTIDE SEQUENCE [LARGE SCALE GENOMIC DNA]</scope>
    <source>
        <strain evidence="4">SY62</strain>
    </source>
</reference>
<keyword evidence="4" id="KW-1185">Reference proteome</keyword>
<feature type="coiled-coil region" evidence="1">
    <location>
        <begin position="166"/>
        <end position="200"/>
    </location>
</feature>
<dbReference type="GO" id="GO:0004674">
    <property type="term" value="F:protein serine/threonine kinase activity"/>
    <property type="evidence" value="ECO:0007669"/>
    <property type="project" value="UniProtKB-KW"/>
</dbReference>
<feature type="region of interest" description="Disordered" evidence="2">
    <location>
        <begin position="108"/>
        <end position="139"/>
    </location>
</feature>
<keyword evidence="3" id="KW-0418">Kinase</keyword>
<gene>
    <name evidence="3" type="ORF">PHSY_002361</name>
</gene>
<feature type="compositionally biased region" description="Polar residues" evidence="2">
    <location>
        <begin position="71"/>
        <end position="83"/>
    </location>
</feature>
<keyword evidence="3" id="KW-0723">Serine/threonine-protein kinase</keyword>
<dbReference type="OrthoDB" id="3365304at2759"/>